<evidence type="ECO:0000256" key="1">
    <source>
        <dbReference type="ARBA" id="ARBA00023054"/>
    </source>
</evidence>
<dbReference type="RefSeq" id="XP_011494863.1">
    <property type="nucleotide sequence ID" value="XM_011496561.1"/>
</dbReference>
<feature type="compositionally biased region" description="Polar residues" evidence="3">
    <location>
        <begin position="1"/>
        <end position="10"/>
    </location>
</feature>
<feature type="coiled-coil region" evidence="2">
    <location>
        <begin position="229"/>
        <end position="344"/>
    </location>
</feature>
<protein>
    <submittedName>
        <fullName evidence="5">Coiled-coil domain-containing protein 102A</fullName>
    </submittedName>
</protein>
<gene>
    <name evidence="5" type="primary">LOC105359844</name>
</gene>
<sequence length="486" mass="57112">MAQSSSSGTLSRRHLKEHDASIPGSPRYVDSEWESKEVIMHRELEEAKARAGQMEKTMRWWSDCTANWREKWCEVRDERNKAKKDMKLLKAKLEITIKDLNAHKSEIQKLNTENVHFRKEVERIFNLLPNDVKTKDLVSVLSDKNCTKHCTMHKNSIDQDKLHYQKEGLSPNPEVVVLDDLQNKRHSRRGMVNEEILLQKISMLNLKLEEATKTIVVEREEKNSLHLGLEKLRIEIIQLKDRCEELQDNRSDALKELLEIKCRFQGELNAAQFNLIDEATNREGMDRRLAELRTELERLQSENATEWGKRERLETEKISLERENKQLRGELRELQEKVENRRTRPISSCDIDSKQMQLELLERNKEVTDLKHSQDKLKKILTEKTTELSHAVRRSEQYESEVKRIRTRVEELKKELTIAQDDLDTTHSTTRKLQSTNEDLNEQLESSRAQFEHYKNSVSENQAPDVVAEIIDNTIHDGNEDKKINK</sequence>
<feature type="coiled-coil region" evidence="2">
    <location>
        <begin position="90"/>
        <end position="120"/>
    </location>
</feature>
<feature type="region of interest" description="Disordered" evidence="3">
    <location>
        <begin position="1"/>
        <end position="28"/>
    </location>
</feature>
<dbReference type="Gene3D" id="1.10.287.1490">
    <property type="match status" value="1"/>
</dbReference>
<evidence type="ECO:0000313" key="5">
    <source>
        <dbReference type="RefSeq" id="XP_011494863.1"/>
    </source>
</evidence>
<accession>A0AAJ6YC71</accession>
<evidence type="ECO:0000313" key="4">
    <source>
        <dbReference type="Proteomes" id="UP000695007"/>
    </source>
</evidence>
<keyword evidence="1 2" id="KW-0175">Coiled coil</keyword>
<dbReference type="GeneID" id="105359844"/>
<dbReference type="Proteomes" id="UP000695007">
    <property type="component" value="Unplaced"/>
</dbReference>
<evidence type="ECO:0000256" key="2">
    <source>
        <dbReference type="SAM" id="Coils"/>
    </source>
</evidence>
<dbReference type="PANTHER" id="PTHR46292">
    <property type="entry name" value="COILED-COIL DOMAIN-CONTAINING PROTEIN 102A"/>
    <property type="match status" value="1"/>
</dbReference>
<dbReference type="PANTHER" id="PTHR46292:SF1">
    <property type="entry name" value="COILED-COIL DOMAIN-CONTAINING PROTEIN 102A"/>
    <property type="match status" value="1"/>
</dbReference>
<reference evidence="5" key="1">
    <citation type="submission" date="2025-08" db="UniProtKB">
        <authorList>
            <consortium name="RefSeq"/>
        </authorList>
    </citation>
    <scope>IDENTIFICATION</scope>
</reference>
<evidence type="ECO:0000256" key="3">
    <source>
        <dbReference type="SAM" id="MobiDB-lite"/>
    </source>
</evidence>
<dbReference type="KEGG" id="csol:105359844"/>
<organism evidence="4 5">
    <name type="scientific">Ceratosolen solmsi marchali</name>
    <dbReference type="NCBI Taxonomy" id="326594"/>
    <lineage>
        <taxon>Eukaryota</taxon>
        <taxon>Metazoa</taxon>
        <taxon>Ecdysozoa</taxon>
        <taxon>Arthropoda</taxon>
        <taxon>Hexapoda</taxon>
        <taxon>Insecta</taxon>
        <taxon>Pterygota</taxon>
        <taxon>Neoptera</taxon>
        <taxon>Endopterygota</taxon>
        <taxon>Hymenoptera</taxon>
        <taxon>Apocrita</taxon>
        <taxon>Proctotrupomorpha</taxon>
        <taxon>Chalcidoidea</taxon>
        <taxon>Agaonidae</taxon>
        <taxon>Agaoninae</taxon>
        <taxon>Ceratosolen</taxon>
    </lineage>
</organism>
<proteinExistence type="predicted"/>
<dbReference type="AlphaFoldDB" id="A0AAJ6YC71"/>
<keyword evidence="4" id="KW-1185">Reference proteome</keyword>
<feature type="coiled-coil region" evidence="2">
    <location>
        <begin position="395"/>
        <end position="457"/>
    </location>
</feature>
<name>A0AAJ6YC71_9HYME</name>